<keyword evidence="7" id="KW-0238">DNA-binding</keyword>
<name>V5GNX3_ANOGL</name>
<dbReference type="GO" id="GO:0006260">
    <property type="term" value="P:DNA replication"/>
    <property type="evidence" value="ECO:0007669"/>
    <property type="project" value="UniProtKB-KW"/>
</dbReference>
<protein>
    <recommendedName>
        <fullName evidence="2">DNA-directed DNA polymerase</fullName>
        <ecNumber evidence="2">2.7.7.7</ecNumber>
    </recommendedName>
</protein>
<feature type="non-terminal residue" evidence="10">
    <location>
        <position position="244"/>
    </location>
</feature>
<evidence type="ECO:0000313" key="10">
    <source>
        <dbReference type="EMBL" id="JAB63302.1"/>
    </source>
</evidence>
<accession>V5GNX3</accession>
<feature type="domain" description="DNA-directed DNA polymerase family B mitochondria/virus" evidence="9">
    <location>
        <begin position="130"/>
        <end position="233"/>
    </location>
</feature>
<dbReference type="GO" id="GO:0000166">
    <property type="term" value="F:nucleotide binding"/>
    <property type="evidence" value="ECO:0007669"/>
    <property type="project" value="InterPro"/>
</dbReference>
<dbReference type="Gene3D" id="3.30.420.10">
    <property type="entry name" value="Ribonuclease H-like superfamily/Ribonuclease H"/>
    <property type="match status" value="1"/>
</dbReference>
<proteinExistence type="inferred from homology"/>
<dbReference type="GO" id="GO:0003677">
    <property type="term" value="F:DNA binding"/>
    <property type="evidence" value="ECO:0007669"/>
    <property type="project" value="UniProtKB-KW"/>
</dbReference>
<comment type="catalytic activity">
    <reaction evidence="8">
        <text>DNA(n) + a 2'-deoxyribonucleoside 5'-triphosphate = DNA(n+1) + diphosphate</text>
        <dbReference type="Rhea" id="RHEA:22508"/>
        <dbReference type="Rhea" id="RHEA-COMP:17339"/>
        <dbReference type="Rhea" id="RHEA-COMP:17340"/>
        <dbReference type="ChEBI" id="CHEBI:33019"/>
        <dbReference type="ChEBI" id="CHEBI:61560"/>
        <dbReference type="ChEBI" id="CHEBI:173112"/>
        <dbReference type="EC" id="2.7.7.7"/>
    </reaction>
</comment>
<evidence type="ECO:0000256" key="5">
    <source>
        <dbReference type="ARBA" id="ARBA00022705"/>
    </source>
</evidence>
<dbReference type="SUPFAM" id="SSF54060">
    <property type="entry name" value="His-Me finger endonucleases"/>
    <property type="match status" value="1"/>
</dbReference>
<dbReference type="PANTHER" id="PTHR31511">
    <property type="entry name" value="PROTEIN CBG23764"/>
    <property type="match status" value="1"/>
</dbReference>
<dbReference type="SUPFAM" id="SSF53098">
    <property type="entry name" value="Ribonuclease H-like"/>
    <property type="match status" value="1"/>
</dbReference>
<sequence>SVLIEEDSGNKYQRHVPAAIGYFVKCSYDPSLSFYQSYRGEDCMSWFAKQMSAFAEDVETVFLCPFDISMTSAQEAEFGKATHCHICEQPFKPDDIKVRDHNHLFPKNNYRGAAHNDCNINYKDEVIIPVVFHNLSGYDAHFILENIANDMSGRVDVLPITKEKYISFTKNLDQNLIKFRFIDSFRFMNSALDTLSSYLTEFPNLHKEFGGLDVETFTLLTRKGVFPYSQVKFRFIESGAGKCS</sequence>
<evidence type="ECO:0000256" key="7">
    <source>
        <dbReference type="ARBA" id="ARBA00023125"/>
    </source>
</evidence>
<keyword evidence="4" id="KW-0548">Nucleotidyltransferase</keyword>
<keyword evidence="6" id="KW-0239">DNA-directed DNA polymerase</keyword>
<dbReference type="PANTHER" id="PTHR31511:SF12">
    <property type="entry name" value="RHO TERMINATION FACTOR N-TERMINAL DOMAIN-CONTAINING PROTEIN"/>
    <property type="match status" value="1"/>
</dbReference>
<evidence type="ECO:0000256" key="2">
    <source>
        <dbReference type="ARBA" id="ARBA00012417"/>
    </source>
</evidence>
<dbReference type="AlphaFoldDB" id="V5GNX3"/>
<dbReference type="InterPro" id="IPR012337">
    <property type="entry name" value="RNaseH-like_sf"/>
</dbReference>
<keyword evidence="3" id="KW-0808">Transferase</keyword>
<evidence type="ECO:0000256" key="3">
    <source>
        <dbReference type="ARBA" id="ARBA00022679"/>
    </source>
</evidence>
<evidence type="ECO:0000259" key="9">
    <source>
        <dbReference type="Pfam" id="PF03175"/>
    </source>
</evidence>
<reference evidence="10" key="1">
    <citation type="submission" date="2013-07" db="EMBL/GenBank/DDBJ databases">
        <title>Midgut Transcriptome Profiling of Anoplphora glabripennis, a Lignocellulose Degrading, Wood-Boring Cerambycid.</title>
        <authorList>
            <person name="Scully E.D."/>
            <person name="Hoover K."/>
            <person name="Carlson J.E."/>
            <person name="Tien M."/>
            <person name="Geib S.M."/>
        </authorList>
    </citation>
    <scope>NUCLEOTIDE SEQUENCE</scope>
</reference>
<dbReference type="InterPro" id="IPR036397">
    <property type="entry name" value="RNaseH_sf"/>
</dbReference>
<dbReference type="InterPro" id="IPR004868">
    <property type="entry name" value="DNA-dir_DNA_pol_B_mt/vir"/>
</dbReference>
<organism evidence="10">
    <name type="scientific">Anoplophora glabripennis</name>
    <name type="common">Asian longhorn beetle</name>
    <name type="synonym">Anoplophora nobilis</name>
    <dbReference type="NCBI Taxonomy" id="217634"/>
    <lineage>
        <taxon>Eukaryota</taxon>
        <taxon>Metazoa</taxon>
        <taxon>Ecdysozoa</taxon>
        <taxon>Arthropoda</taxon>
        <taxon>Hexapoda</taxon>
        <taxon>Insecta</taxon>
        <taxon>Pterygota</taxon>
        <taxon>Neoptera</taxon>
        <taxon>Endopterygota</taxon>
        <taxon>Coleoptera</taxon>
        <taxon>Polyphaga</taxon>
        <taxon>Cucujiformia</taxon>
        <taxon>Chrysomeloidea</taxon>
        <taxon>Cerambycidae</taxon>
        <taxon>Lamiinae</taxon>
        <taxon>Lamiini</taxon>
        <taxon>Anoplophora</taxon>
    </lineage>
</organism>
<evidence type="ECO:0000256" key="6">
    <source>
        <dbReference type="ARBA" id="ARBA00022932"/>
    </source>
</evidence>
<dbReference type="GO" id="GO:0003887">
    <property type="term" value="F:DNA-directed DNA polymerase activity"/>
    <property type="evidence" value="ECO:0007669"/>
    <property type="project" value="UniProtKB-KW"/>
</dbReference>
<dbReference type="EMBL" id="GALX01005164">
    <property type="protein sequence ID" value="JAB63302.1"/>
    <property type="molecule type" value="Transcribed_RNA"/>
</dbReference>
<comment type="similarity">
    <text evidence="1">Belongs to the DNA polymerase type-B family.</text>
</comment>
<keyword evidence="5" id="KW-0235">DNA replication</keyword>
<dbReference type="EC" id="2.7.7.7" evidence="2"/>
<feature type="non-terminal residue" evidence="10">
    <location>
        <position position="1"/>
    </location>
</feature>
<dbReference type="Pfam" id="PF03175">
    <property type="entry name" value="DNA_pol_B_2"/>
    <property type="match status" value="1"/>
</dbReference>
<evidence type="ECO:0000256" key="1">
    <source>
        <dbReference type="ARBA" id="ARBA00005755"/>
    </source>
</evidence>
<evidence type="ECO:0000256" key="4">
    <source>
        <dbReference type="ARBA" id="ARBA00022695"/>
    </source>
</evidence>
<dbReference type="InterPro" id="IPR044925">
    <property type="entry name" value="His-Me_finger_sf"/>
</dbReference>
<evidence type="ECO:0000256" key="8">
    <source>
        <dbReference type="ARBA" id="ARBA00049244"/>
    </source>
</evidence>